<keyword evidence="4" id="KW-0067">ATP-binding</keyword>
<feature type="transmembrane region" description="Helical" evidence="5">
    <location>
        <begin position="543"/>
        <end position="566"/>
    </location>
</feature>
<evidence type="ECO:0000259" key="6">
    <source>
        <dbReference type="PROSITE" id="PS50011"/>
    </source>
</evidence>
<evidence type="ECO:0000259" key="7">
    <source>
        <dbReference type="PROSITE" id="PS51746"/>
    </source>
</evidence>
<dbReference type="PANTHER" id="PTHR43289:SF34">
    <property type="entry name" value="SERINE_THREONINE-PROTEIN KINASE YBDM-RELATED"/>
    <property type="match status" value="1"/>
</dbReference>
<organism evidence="8 9">
    <name type="scientific">Variovorax paradoxus</name>
    <dbReference type="NCBI Taxonomy" id="34073"/>
    <lineage>
        <taxon>Bacteria</taxon>
        <taxon>Pseudomonadati</taxon>
        <taxon>Pseudomonadota</taxon>
        <taxon>Betaproteobacteria</taxon>
        <taxon>Burkholderiales</taxon>
        <taxon>Comamonadaceae</taxon>
        <taxon>Variovorax</taxon>
    </lineage>
</organism>
<gene>
    <name evidence="8" type="ORF">RT97_16330</name>
</gene>
<evidence type="ECO:0000313" key="8">
    <source>
        <dbReference type="EMBL" id="KIQ31285.1"/>
    </source>
</evidence>
<dbReference type="InterPro" id="IPR001932">
    <property type="entry name" value="PPM-type_phosphatase-like_dom"/>
</dbReference>
<keyword evidence="2" id="KW-0547">Nucleotide-binding</keyword>
<dbReference type="Pfam" id="PF00069">
    <property type="entry name" value="Pkinase"/>
    <property type="match status" value="1"/>
</dbReference>
<dbReference type="Gene3D" id="3.60.40.10">
    <property type="entry name" value="PPM-type phosphatase domain"/>
    <property type="match status" value="1"/>
</dbReference>
<accession>A0A0D0MPN0</accession>
<feature type="domain" description="Protein kinase" evidence="6">
    <location>
        <begin position="265"/>
        <end position="537"/>
    </location>
</feature>
<dbReference type="PROSITE" id="PS51746">
    <property type="entry name" value="PPM_2"/>
    <property type="match status" value="1"/>
</dbReference>
<dbReference type="AlphaFoldDB" id="A0A0D0MPN0"/>
<dbReference type="SMART" id="SM00332">
    <property type="entry name" value="PP2Cc"/>
    <property type="match status" value="1"/>
</dbReference>
<dbReference type="Gene3D" id="3.30.200.20">
    <property type="entry name" value="Phosphorylase Kinase, domain 1"/>
    <property type="match status" value="1"/>
</dbReference>
<dbReference type="SUPFAM" id="SSF56112">
    <property type="entry name" value="Protein kinase-like (PK-like)"/>
    <property type="match status" value="1"/>
</dbReference>
<dbReference type="OrthoDB" id="9801841at2"/>
<dbReference type="CDD" id="cd14014">
    <property type="entry name" value="STKc_PknB_like"/>
    <property type="match status" value="1"/>
</dbReference>
<name>A0A0D0MPN0_VARPD</name>
<dbReference type="RefSeq" id="WP_042579851.1">
    <property type="nucleotide sequence ID" value="NZ_JXQQ01000034.1"/>
</dbReference>
<dbReference type="EMBL" id="JXQQ01000034">
    <property type="protein sequence ID" value="KIQ31285.1"/>
    <property type="molecule type" value="Genomic_DNA"/>
</dbReference>
<dbReference type="PANTHER" id="PTHR43289">
    <property type="entry name" value="MITOGEN-ACTIVATED PROTEIN KINASE KINASE KINASE 20-RELATED"/>
    <property type="match status" value="1"/>
</dbReference>
<dbReference type="Gene3D" id="1.10.510.10">
    <property type="entry name" value="Transferase(Phosphotransferase) domain 1"/>
    <property type="match status" value="1"/>
</dbReference>
<proteinExistence type="predicted"/>
<keyword evidence="5" id="KW-0472">Membrane</keyword>
<keyword evidence="3" id="KW-0418">Kinase</keyword>
<comment type="caution">
    <text evidence="8">The sequence shown here is derived from an EMBL/GenBank/DDBJ whole genome shotgun (WGS) entry which is preliminary data.</text>
</comment>
<evidence type="ECO:0000256" key="2">
    <source>
        <dbReference type="ARBA" id="ARBA00022741"/>
    </source>
</evidence>
<dbReference type="PROSITE" id="PS50011">
    <property type="entry name" value="PROTEIN_KINASE_DOM"/>
    <property type="match status" value="1"/>
</dbReference>
<dbReference type="SUPFAM" id="SSF81606">
    <property type="entry name" value="PP2C-like"/>
    <property type="match status" value="1"/>
</dbReference>
<protein>
    <submittedName>
        <fullName evidence="8">Serine/threonine protein phosphatase</fullName>
    </submittedName>
</protein>
<dbReference type="InterPro" id="IPR000719">
    <property type="entry name" value="Prot_kinase_dom"/>
</dbReference>
<dbReference type="GO" id="GO:0005524">
    <property type="term" value="F:ATP binding"/>
    <property type="evidence" value="ECO:0007669"/>
    <property type="project" value="UniProtKB-KW"/>
</dbReference>
<evidence type="ECO:0000256" key="5">
    <source>
        <dbReference type="SAM" id="Phobius"/>
    </source>
</evidence>
<keyword evidence="5" id="KW-0812">Transmembrane</keyword>
<dbReference type="Pfam" id="PF13672">
    <property type="entry name" value="PP2C_2"/>
    <property type="match status" value="1"/>
</dbReference>
<evidence type="ECO:0000256" key="1">
    <source>
        <dbReference type="ARBA" id="ARBA00022679"/>
    </source>
</evidence>
<keyword evidence="1" id="KW-0808">Transferase</keyword>
<dbReference type="InterPro" id="IPR011009">
    <property type="entry name" value="Kinase-like_dom_sf"/>
</dbReference>
<evidence type="ECO:0000256" key="3">
    <source>
        <dbReference type="ARBA" id="ARBA00022777"/>
    </source>
</evidence>
<dbReference type="Proteomes" id="UP000032067">
    <property type="component" value="Unassembled WGS sequence"/>
</dbReference>
<evidence type="ECO:0000256" key="4">
    <source>
        <dbReference type="ARBA" id="ARBA00022840"/>
    </source>
</evidence>
<reference evidence="8 9" key="1">
    <citation type="submission" date="2014-12" db="EMBL/GenBank/DDBJ databases">
        <title>16Stimator: statistical estimation of ribosomal gene copy numbers from draft genome assemblies.</title>
        <authorList>
            <person name="Perisin M.A."/>
            <person name="Vetter M."/>
            <person name="Gilbert J.A."/>
            <person name="Bergelson J."/>
        </authorList>
    </citation>
    <scope>NUCLEOTIDE SEQUENCE [LARGE SCALE GENOMIC DNA]</scope>
    <source>
        <strain evidence="8 9">MEDvA23</strain>
    </source>
</reference>
<evidence type="ECO:0000313" key="9">
    <source>
        <dbReference type="Proteomes" id="UP000032067"/>
    </source>
</evidence>
<dbReference type="SMART" id="SM00220">
    <property type="entry name" value="S_TKc"/>
    <property type="match status" value="1"/>
</dbReference>
<keyword evidence="5" id="KW-1133">Transmembrane helix</keyword>
<feature type="domain" description="PPM-type phosphatase" evidence="7">
    <location>
        <begin position="6"/>
        <end position="232"/>
    </location>
</feature>
<dbReference type="CDD" id="cd00143">
    <property type="entry name" value="PP2Cc"/>
    <property type="match status" value="1"/>
</dbReference>
<sequence length="568" mass="61283">MSFEVDIGYSSLRGPREVNEDFAGAVHAPRGDEARGLIAAIADGVSTGGRGLEAAQTTVMGLLADYFATPDTWEPTAALDRLIGAQNAWLADHNRRRAGGATALTTLTALVLHGQSYTLAHVGDTRAWRVRADGDAAVPLTLDHVFEHPDMRSRLTRAIGLDDQVRVDYAQGDVRVGDCFVLTSDGVHGVLKPQQVAAIALQGDAEAASEALVHAALDAGTRDNATALVIRVVGLDARQLDDELGDGRRLTPPPLLKVGDVLDGFVVTGLVADTAVHLLYQARHPATRELVALKTLHPSRAGDPQERAMLAHEAWLGQRVGGGGGFVRVHERAENASALYIVFDWHGGRTLEQMRKAGSRGTVAEVVAAAIEVSKALGRLHRHGVVHRDIKPGNLHLGDDGRWRILDLGVALSGREGAAQRELHAGTPSYINPEQWEEGGAADAGSDLFALGATLYQWLGGHLPYGEIEPYQVARYRRDPVALSRLRPDVPVWLDHLVRKAVARDPRERFETAEEMLLALERGASRPVGAPAATPLIRRDPVMLYKIALGVSLLFNALLVVWLLFLPR</sequence>
<dbReference type="InterPro" id="IPR036457">
    <property type="entry name" value="PPM-type-like_dom_sf"/>
</dbReference>
<dbReference type="GO" id="GO:0004674">
    <property type="term" value="F:protein serine/threonine kinase activity"/>
    <property type="evidence" value="ECO:0007669"/>
    <property type="project" value="TreeGrafter"/>
</dbReference>
<dbReference type="SMART" id="SM00331">
    <property type="entry name" value="PP2C_SIG"/>
    <property type="match status" value="1"/>
</dbReference>